<dbReference type="EMBL" id="BMIK01000014">
    <property type="protein sequence ID" value="GGC39560.1"/>
    <property type="molecule type" value="Genomic_DNA"/>
</dbReference>
<dbReference type="SMART" id="SM00387">
    <property type="entry name" value="HATPase_c"/>
    <property type="match status" value="1"/>
</dbReference>
<feature type="transmembrane region" description="Helical" evidence="19">
    <location>
        <begin position="366"/>
        <end position="386"/>
    </location>
</feature>
<keyword evidence="13" id="KW-0067">ATP-binding</keyword>
<evidence type="ECO:0000256" key="5">
    <source>
        <dbReference type="ARBA" id="ARBA00017322"/>
    </source>
</evidence>
<keyword evidence="14" id="KW-0408">Iron</keyword>
<evidence type="ECO:0000256" key="3">
    <source>
        <dbReference type="ARBA" id="ARBA00004496"/>
    </source>
</evidence>
<evidence type="ECO:0000256" key="16">
    <source>
        <dbReference type="ARBA" id="ARBA00023014"/>
    </source>
</evidence>
<comment type="cofactor">
    <cofactor evidence="2">
        <name>[4Fe-4S] cluster</name>
        <dbReference type="ChEBI" id="CHEBI:49883"/>
    </cofactor>
</comment>
<feature type="transmembrane region" description="Helical" evidence="19">
    <location>
        <begin position="189"/>
        <end position="210"/>
    </location>
</feature>
<keyword evidence="19" id="KW-0472">Membrane</keyword>
<evidence type="ECO:0000256" key="2">
    <source>
        <dbReference type="ARBA" id="ARBA00001966"/>
    </source>
</evidence>
<evidence type="ECO:0000256" key="15">
    <source>
        <dbReference type="ARBA" id="ARBA00023012"/>
    </source>
</evidence>
<gene>
    <name evidence="21" type="ORF">GCM10011386_34560</name>
</gene>
<organism evidence="21 22">
    <name type="scientific">Parapedobacter defluvii</name>
    <dbReference type="NCBI Taxonomy" id="2045106"/>
    <lineage>
        <taxon>Bacteria</taxon>
        <taxon>Pseudomonadati</taxon>
        <taxon>Bacteroidota</taxon>
        <taxon>Sphingobacteriia</taxon>
        <taxon>Sphingobacteriales</taxon>
        <taxon>Sphingobacteriaceae</taxon>
        <taxon>Parapedobacter</taxon>
    </lineage>
</organism>
<keyword evidence="19" id="KW-1133">Transmembrane helix</keyword>
<dbReference type="CDD" id="cd16917">
    <property type="entry name" value="HATPase_UhpB-NarQ-NarX-like"/>
    <property type="match status" value="1"/>
</dbReference>
<dbReference type="SUPFAM" id="SSF55874">
    <property type="entry name" value="ATPase domain of HSP90 chaperone/DNA topoisomerase II/histidine kinase"/>
    <property type="match status" value="1"/>
</dbReference>
<evidence type="ECO:0000256" key="14">
    <source>
        <dbReference type="ARBA" id="ARBA00023004"/>
    </source>
</evidence>
<keyword evidence="6" id="KW-0004">4Fe-4S</keyword>
<dbReference type="PROSITE" id="PS50109">
    <property type="entry name" value="HIS_KIN"/>
    <property type="match status" value="1"/>
</dbReference>
<dbReference type="InterPro" id="IPR005467">
    <property type="entry name" value="His_kinase_dom"/>
</dbReference>
<evidence type="ECO:0000259" key="20">
    <source>
        <dbReference type="PROSITE" id="PS50109"/>
    </source>
</evidence>
<dbReference type="PRINTS" id="PR00344">
    <property type="entry name" value="BCTRLSENSOR"/>
</dbReference>
<dbReference type="Pfam" id="PF02518">
    <property type="entry name" value="HATPase_c"/>
    <property type="match status" value="1"/>
</dbReference>
<dbReference type="PANTHER" id="PTHR24421:SF10">
    <property type="entry name" value="NITRATE_NITRITE SENSOR PROTEIN NARQ"/>
    <property type="match status" value="1"/>
</dbReference>
<dbReference type="Gene3D" id="1.20.5.1930">
    <property type="match status" value="1"/>
</dbReference>
<feature type="transmembrane region" description="Helical" evidence="19">
    <location>
        <begin position="256"/>
        <end position="277"/>
    </location>
</feature>
<keyword evidence="8" id="KW-0597">Phosphoprotein</keyword>
<dbReference type="Gene3D" id="2.60.40.2380">
    <property type="match status" value="1"/>
</dbReference>
<evidence type="ECO:0000256" key="12">
    <source>
        <dbReference type="ARBA" id="ARBA00022777"/>
    </source>
</evidence>
<evidence type="ECO:0000256" key="13">
    <source>
        <dbReference type="ARBA" id="ARBA00022840"/>
    </source>
</evidence>
<evidence type="ECO:0000256" key="18">
    <source>
        <dbReference type="ARBA" id="ARBA00030800"/>
    </source>
</evidence>
<evidence type="ECO:0000256" key="8">
    <source>
        <dbReference type="ARBA" id="ARBA00022553"/>
    </source>
</evidence>
<keyword evidence="16" id="KW-0411">Iron-sulfur</keyword>
<comment type="subcellular location">
    <subcellularLocation>
        <location evidence="3">Cytoplasm</location>
    </subcellularLocation>
</comment>
<feature type="transmembrane region" description="Helical" evidence="19">
    <location>
        <begin position="319"/>
        <end position="339"/>
    </location>
</feature>
<evidence type="ECO:0000256" key="9">
    <source>
        <dbReference type="ARBA" id="ARBA00022679"/>
    </source>
</evidence>
<evidence type="ECO:0000256" key="19">
    <source>
        <dbReference type="SAM" id="Phobius"/>
    </source>
</evidence>
<accession>A0ABQ1MEP6</accession>
<keyword evidence="15" id="KW-0902">Two-component regulatory system</keyword>
<keyword evidence="9" id="KW-0808">Transferase</keyword>
<dbReference type="InterPro" id="IPR011622">
    <property type="entry name" value="7TMR_DISM_rcpt_extracell_dom2"/>
</dbReference>
<dbReference type="InterPro" id="IPR036890">
    <property type="entry name" value="HATPase_C_sf"/>
</dbReference>
<evidence type="ECO:0000256" key="17">
    <source>
        <dbReference type="ARBA" id="ARBA00024827"/>
    </source>
</evidence>
<feature type="transmembrane region" description="Helical" evidence="19">
    <location>
        <begin position="283"/>
        <end position="307"/>
    </location>
</feature>
<dbReference type="InterPro" id="IPR050482">
    <property type="entry name" value="Sensor_HK_TwoCompSys"/>
</dbReference>
<evidence type="ECO:0000256" key="10">
    <source>
        <dbReference type="ARBA" id="ARBA00022723"/>
    </source>
</evidence>
<dbReference type="PANTHER" id="PTHR24421">
    <property type="entry name" value="NITRATE/NITRITE SENSOR PROTEIN NARX-RELATED"/>
    <property type="match status" value="1"/>
</dbReference>
<evidence type="ECO:0000256" key="6">
    <source>
        <dbReference type="ARBA" id="ARBA00022485"/>
    </source>
</evidence>
<dbReference type="Pfam" id="PF07730">
    <property type="entry name" value="HisKA_3"/>
    <property type="match status" value="1"/>
</dbReference>
<keyword evidence="10" id="KW-0479">Metal-binding</keyword>
<proteinExistence type="predicted"/>
<feature type="transmembrane region" description="Helical" evidence="19">
    <location>
        <begin position="222"/>
        <end position="244"/>
    </location>
</feature>
<dbReference type="InterPro" id="IPR004358">
    <property type="entry name" value="Sig_transdc_His_kin-like_C"/>
</dbReference>
<reference evidence="22" key="1">
    <citation type="journal article" date="2019" name="Int. J. Syst. Evol. Microbiol.">
        <title>The Global Catalogue of Microorganisms (GCM) 10K type strain sequencing project: providing services to taxonomists for standard genome sequencing and annotation.</title>
        <authorList>
            <consortium name="The Broad Institute Genomics Platform"/>
            <consortium name="The Broad Institute Genome Sequencing Center for Infectious Disease"/>
            <person name="Wu L."/>
            <person name="Ma J."/>
        </authorList>
    </citation>
    <scope>NUCLEOTIDE SEQUENCE [LARGE SCALE GENOMIC DNA]</scope>
    <source>
        <strain evidence="22">CGMCC 1.15342</strain>
    </source>
</reference>
<evidence type="ECO:0000313" key="21">
    <source>
        <dbReference type="EMBL" id="GGC39560.1"/>
    </source>
</evidence>
<dbReference type="Pfam" id="PF07695">
    <property type="entry name" value="7TMR-DISM_7TM"/>
    <property type="match status" value="1"/>
</dbReference>
<keyword evidence="19" id="KW-0812">Transmembrane</keyword>
<evidence type="ECO:0000256" key="4">
    <source>
        <dbReference type="ARBA" id="ARBA00012438"/>
    </source>
</evidence>
<feature type="transmembrane region" description="Helical" evidence="19">
    <location>
        <begin position="161"/>
        <end position="182"/>
    </location>
</feature>
<keyword evidence="22" id="KW-1185">Reference proteome</keyword>
<protein>
    <recommendedName>
        <fullName evidence="5">Oxygen sensor histidine kinase NreB</fullName>
        <ecNumber evidence="4">2.7.13.3</ecNumber>
    </recommendedName>
    <alternativeName>
        <fullName evidence="18">Nitrogen regulation protein B</fullName>
    </alternativeName>
</protein>
<dbReference type="InterPro" id="IPR003594">
    <property type="entry name" value="HATPase_dom"/>
</dbReference>
<dbReference type="Pfam" id="PF07696">
    <property type="entry name" value="7TMR-DISMED2"/>
    <property type="match status" value="1"/>
</dbReference>
<comment type="function">
    <text evidence="17">Member of the two-component regulatory system NreB/NreC involved in the control of dissimilatory nitrate/nitrite reduction in response to oxygen. NreB functions as a direct oxygen sensor histidine kinase which is autophosphorylated, in the absence of oxygen, probably at the conserved histidine residue, and transfers its phosphate group probably to a conserved aspartate residue of NreC. NreB/NreC activates the expression of the nitrate (narGHJI) and nitrite (nir) reductase operons, as well as the putative nitrate transporter gene narT.</text>
</comment>
<keyword evidence="11" id="KW-0547">Nucleotide-binding</keyword>
<comment type="catalytic activity">
    <reaction evidence="1">
        <text>ATP + protein L-histidine = ADP + protein N-phospho-L-histidine.</text>
        <dbReference type="EC" id="2.7.13.3"/>
    </reaction>
</comment>
<dbReference type="Proteomes" id="UP000597338">
    <property type="component" value="Unassembled WGS sequence"/>
</dbReference>
<evidence type="ECO:0000256" key="7">
    <source>
        <dbReference type="ARBA" id="ARBA00022490"/>
    </source>
</evidence>
<evidence type="ECO:0000256" key="1">
    <source>
        <dbReference type="ARBA" id="ARBA00000085"/>
    </source>
</evidence>
<dbReference type="InterPro" id="IPR011623">
    <property type="entry name" value="7TMR_DISM_rcpt_extracell_dom1"/>
</dbReference>
<dbReference type="InterPro" id="IPR011712">
    <property type="entry name" value="Sig_transdc_His_kin_sub3_dim/P"/>
</dbReference>
<comment type="caution">
    <text evidence="21">The sequence shown here is derived from an EMBL/GenBank/DDBJ whole genome shotgun (WGS) entry which is preliminary data.</text>
</comment>
<name>A0ABQ1MEP6_9SPHI</name>
<keyword evidence="7" id="KW-0963">Cytoplasm</keyword>
<dbReference type="EC" id="2.7.13.3" evidence="4"/>
<sequence>MPDSVIHLPLGQRAEVFHDRTGRIQLSDILDGHVAGFERHDQAGFNFGLKQGAFWLKIPFQHTDSTDRSLLVELINPNIHEVSFYSVTDGRVTDTLQSGTAYSFSHRRIPHQNLLYPLAMPPNGEVTCYIRVASPMYSLHFNLLLWDAQARMDYSLYESRYINYFFFLNTTFLVFLGIVLWITRQRRQWSFFGYVLIGILYIYSDIGLGFKNVWPDNPGIQRIAGFLLTNAYLIAGLSFFREYFSTWRLIPRIDRIFRWFMIAAVFFVAVALSYRWLPPRFTAWAIGANALLFTLAGTTVVYVLLILLFRLRRKTETSWFLIGFSLHAVSIVIACLRQMGLYNNGLAFGFAEYYPLFIWTTHTLNMMFWAMLWEVLVVFSLMLYRFKALYEDNNRMLVELADERERSTRVLLTGIERERQRIAQELHDGSGVQLAAIRMKLTLLGEQLHHPESPEKLAMIMTDLDHTQQEIRTVSHNLMPITLSKLGLIPAIEELVNKLKTAYPSIHIKFFKKLEEQLFSETARVNIYRIVQELLGNAIKHASATSITLQLISHEKTLVISIEDDGKGFDPNGTMDEHGIGLQNIRSRAAVMGGQLTIDSDKGHGTFITVSLPLDWITNLS</sequence>
<dbReference type="Gene3D" id="3.30.565.10">
    <property type="entry name" value="Histidine kinase-like ATPase, C-terminal domain"/>
    <property type="match status" value="1"/>
</dbReference>
<keyword evidence="12" id="KW-0418">Kinase</keyword>
<feature type="domain" description="Histidine kinase" evidence="20">
    <location>
        <begin position="425"/>
        <end position="616"/>
    </location>
</feature>
<evidence type="ECO:0000313" key="22">
    <source>
        <dbReference type="Proteomes" id="UP000597338"/>
    </source>
</evidence>
<evidence type="ECO:0000256" key="11">
    <source>
        <dbReference type="ARBA" id="ARBA00022741"/>
    </source>
</evidence>